<evidence type="ECO:0000313" key="3">
    <source>
        <dbReference type="Proteomes" id="UP000324800"/>
    </source>
</evidence>
<sequence length="162" mass="19078">MLINKFSPISTIQQILLRTDETQIISRFISCAGCGQNNYDDITSHGVDILNSIFITLQKNKLNDEDKKMEDEIKEMIEIEGLEEDNETLIFHTNRREDIDIKQKSVILKQNIYKLIKEQRVDDDDDDDDDEEEETQDDDLTKEEEAEHIQKLIQLFQNMNQK</sequence>
<feature type="compositionally biased region" description="Acidic residues" evidence="1">
    <location>
        <begin position="121"/>
        <end position="142"/>
    </location>
</feature>
<organism evidence="2 3">
    <name type="scientific">Streblomastix strix</name>
    <dbReference type="NCBI Taxonomy" id="222440"/>
    <lineage>
        <taxon>Eukaryota</taxon>
        <taxon>Metamonada</taxon>
        <taxon>Preaxostyla</taxon>
        <taxon>Oxymonadida</taxon>
        <taxon>Streblomastigidae</taxon>
        <taxon>Streblomastix</taxon>
    </lineage>
</organism>
<reference evidence="2 3" key="1">
    <citation type="submission" date="2019-03" db="EMBL/GenBank/DDBJ databases">
        <title>Single cell metagenomics reveals metabolic interactions within the superorganism composed of flagellate Streblomastix strix and complex community of Bacteroidetes bacteria on its surface.</title>
        <authorList>
            <person name="Treitli S.C."/>
            <person name="Kolisko M."/>
            <person name="Husnik F."/>
            <person name="Keeling P."/>
            <person name="Hampl V."/>
        </authorList>
    </citation>
    <scope>NUCLEOTIDE SEQUENCE [LARGE SCALE GENOMIC DNA]</scope>
    <source>
        <strain evidence="2">ST1C</strain>
    </source>
</reference>
<gene>
    <name evidence="2" type="ORF">EZS28_018046</name>
</gene>
<accession>A0A5J4VVY1</accession>
<name>A0A5J4VVY1_9EUKA</name>
<dbReference type="EMBL" id="SNRW01004809">
    <property type="protein sequence ID" value="KAA6386429.1"/>
    <property type="molecule type" value="Genomic_DNA"/>
</dbReference>
<dbReference type="Proteomes" id="UP000324800">
    <property type="component" value="Unassembled WGS sequence"/>
</dbReference>
<feature type="region of interest" description="Disordered" evidence="1">
    <location>
        <begin position="119"/>
        <end position="145"/>
    </location>
</feature>
<comment type="caution">
    <text evidence="2">The sequence shown here is derived from an EMBL/GenBank/DDBJ whole genome shotgun (WGS) entry which is preliminary data.</text>
</comment>
<proteinExistence type="predicted"/>
<evidence type="ECO:0000256" key="1">
    <source>
        <dbReference type="SAM" id="MobiDB-lite"/>
    </source>
</evidence>
<dbReference type="AlphaFoldDB" id="A0A5J4VVY1"/>
<protein>
    <submittedName>
        <fullName evidence="2">Uncharacterized protein</fullName>
    </submittedName>
</protein>
<evidence type="ECO:0000313" key="2">
    <source>
        <dbReference type="EMBL" id="KAA6386429.1"/>
    </source>
</evidence>